<dbReference type="Pfam" id="PF00069">
    <property type="entry name" value="Pkinase"/>
    <property type="match status" value="1"/>
</dbReference>
<dbReference type="PANTHER" id="PTHR44943">
    <property type="entry name" value="CELLULOSE SYNTHASE OPERON PROTEIN C"/>
    <property type="match status" value="1"/>
</dbReference>
<proteinExistence type="predicted"/>
<sequence>MLSQKLGGRYQIISHLGGGGFGQTYLAEDWHLPGQPRCVVKQLKPRVTDSLSFEAAQRLFDTEASALYQLGCHNQIPRLLAHFEENKQFYLVQEYIEGVLLSDELTPDNLLSESQVIELLQDILKTLAYVHENQVIHRDIKPSNLIRRHSDQKIILIDFGSVKQVSNQPIEEDGQLSITIAIGSMGYMPNEQLAGQPCLSSDIYAVGMLAIQALTGIEPKRLRKDPKNSEVLWREQVAISPEMAEVLDKMVRYDYRQRYPTAIEALTALSELTNETLALEPVATLPALGENIAWLERGDELFSQNRYHEALACYEKVLQSESKNYEVWFKQGLALENLQHFEEAIVAYDRVLQLRPDDYLAWLKRGKALEALERYEGALAAYEEVARIQPENYWVWHDRGQILEKLQDLEEAIQAYNRAIQLKPDFQSAKERRKAILLQLKRVDHLYQLQHYEEAIAACERAIQENPEDALAWLMQGMALENLGQDWEAALSYSRVVKLQPEDHVAWFKLAHVLEKVGKYQKAALAYGRVVKLQPHNYWAWHQQGKVLEQLKDSQRAIAAYNRAIQIKPDLQATLQARQRLLKKMANGDDTHSPKLRARKAIAASDVAPQSA</sequence>
<dbReference type="PROSITE" id="PS00107">
    <property type="entry name" value="PROTEIN_KINASE_ATP"/>
    <property type="match status" value="1"/>
</dbReference>
<feature type="repeat" description="TPR" evidence="3">
    <location>
        <begin position="325"/>
        <end position="358"/>
    </location>
</feature>
<dbReference type="SUPFAM" id="SSF48452">
    <property type="entry name" value="TPR-like"/>
    <property type="match status" value="1"/>
</dbReference>
<dbReference type="InterPro" id="IPR051685">
    <property type="entry name" value="Ycf3/AcsC/BcsC/TPR_MFPF"/>
</dbReference>
<dbReference type="InterPro" id="IPR019734">
    <property type="entry name" value="TPR_rpt"/>
</dbReference>
<feature type="repeat" description="TPR" evidence="3">
    <location>
        <begin position="470"/>
        <end position="503"/>
    </location>
</feature>
<dbReference type="Pfam" id="PF13432">
    <property type="entry name" value="TPR_16"/>
    <property type="match status" value="2"/>
</dbReference>
<name>A0ABW6I9W3_9CYAN</name>
<dbReference type="InterPro" id="IPR054283">
    <property type="entry name" value="DUF7017"/>
</dbReference>
<dbReference type="InterPro" id="IPR011009">
    <property type="entry name" value="Kinase-like_dom_sf"/>
</dbReference>
<evidence type="ECO:0000313" key="8">
    <source>
        <dbReference type="Proteomes" id="UP001600165"/>
    </source>
</evidence>
<feature type="repeat" description="TPR" evidence="3">
    <location>
        <begin position="291"/>
        <end position="324"/>
    </location>
</feature>
<evidence type="ECO:0000256" key="2">
    <source>
        <dbReference type="ARBA" id="ARBA00022803"/>
    </source>
</evidence>
<dbReference type="Gene3D" id="1.25.40.10">
    <property type="entry name" value="Tetratricopeptide repeat domain"/>
    <property type="match status" value="4"/>
</dbReference>
<evidence type="ECO:0000256" key="4">
    <source>
        <dbReference type="PROSITE-ProRule" id="PRU10141"/>
    </source>
</evidence>
<keyword evidence="8" id="KW-1185">Reference proteome</keyword>
<dbReference type="Pfam" id="PF13181">
    <property type="entry name" value="TPR_8"/>
    <property type="match status" value="1"/>
</dbReference>
<accession>A0ABW6I9W3</accession>
<dbReference type="InterPro" id="IPR000719">
    <property type="entry name" value="Prot_kinase_dom"/>
</dbReference>
<feature type="binding site" evidence="4">
    <location>
        <position position="41"/>
    </location>
    <ligand>
        <name>ATP</name>
        <dbReference type="ChEBI" id="CHEBI:30616"/>
    </ligand>
</feature>
<keyword evidence="4" id="KW-0547">Nucleotide-binding</keyword>
<dbReference type="PROSITE" id="PS50005">
    <property type="entry name" value="TPR"/>
    <property type="match status" value="7"/>
</dbReference>
<feature type="domain" description="Protein kinase" evidence="6">
    <location>
        <begin position="10"/>
        <end position="277"/>
    </location>
</feature>
<dbReference type="Gene3D" id="1.10.510.10">
    <property type="entry name" value="Transferase(Phosphotransferase) domain 1"/>
    <property type="match status" value="1"/>
</dbReference>
<feature type="repeat" description="TPR" evidence="3">
    <location>
        <begin position="504"/>
        <end position="537"/>
    </location>
</feature>
<gene>
    <name evidence="7" type="ORF">ACFVKH_01155</name>
</gene>
<dbReference type="CDD" id="cd14014">
    <property type="entry name" value="STKc_PknB_like"/>
    <property type="match status" value="1"/>
</dbReference>
<keyword evidence="2 3" id="KW-0802">TPR repeat</keyword>
<dbReference type="InterPro" id="IPR011990">
    <property type="entry name" value="TPR-like_helical_dom_sf"/>
</dbReference>
<reference evidence="7 8" key="1">
    <citation type="submission" date="2024-10" db="EMBL/GenBank/DDBJ databases">
        <authorList>
            <person name="Ratan Roy A."/>
            <person name="Morales Sandoval P.H."/>
            <person name="De Los Santos Villalobos S."/>
            <person name="Chakraborty S."/>
            <person name="Mukherjee J."/>
        </authorList>
    </citation>
    <scope>NUCLEOTIDE SEQUENCE [LARGE SCALE GENOMIC DNA]</scope>
    <source>
        <strain evidence="7 8">S1</strain>
    </source>
</reference>
<dbReference type="Gene3D" id="3.30.200.20">
    <property type="entry name" value="Phosphorylase Kinase, domain 1"/>
    <property type="match status" value="1"/>
</dbReference>
<dbReference type="SUPFAM" id="SSF56112">
    <property type="entry name" value="Protein kinase-like (PK-like)"/>
    <property type="match status" value="1"/>
</dbReference>
<feature type="repeat" description="TPR" evidence="3">
    <location>
        <begin position="538"/>
        <end position="571"/>
    </location>
</feature>
<dbReference type="PROSITE" id="PS50293">
    <property type="entry name" value="TPR_REGION"/>
    <property type="match status" value="1"/>
</dbReference>
<dbReference type="SMART" id="SM00028">
    <property type="entry name" value="TPR"/>
    <property type="match status" value="8"/>
</dbReference>
<dbReference type="InterPro" id="IPR017441">
    <property type="entry name" value="Protein_kinase_ATP_BS"/>
</dbReference>
<dbReference type="SMART" id="SM00220">
    <property type="entry name" value="S_TKc"/>
    <property type="match status" value="1"/>
</dbReference>
<keyword evidence="1" id="KW-0677">Repeat</keyword>
<feature type="region of interest" description="Disordered" evidence="5">
    <location>
        <begin position="585"/>
        <end position="612"/>
    </location>
</feature>
<evidence type="ECO:0000256" key="1">
    <source>
        <dbReference type="ARBA" id="ARBA00022737"/>
    </source>
</evidence>
<dbReference type="PANTHER" id="PTHR44943:SF8">
    <property type="entry name" value="TPR REPEAT-CONTAINING PROTEIN MJ0263"/>
    <property type="match status" value="1"/>
</dbReference>
<dbReference type="Pfam" id="PF00515">
    <property type="entry name" value="TPR_1"/>
    <property type="match status" value="1"/>
</dbReference>
<organism evidence="7 8">
    <name type="scientific">Almyronema epifaneia S1</name>
    <dbReference type="NCBI Taxonomy" id="2991925"/>
    <lineage>
        <taxon>Bacteria</taxon>
        <taxon>Bacillati</taxon>
        <taxon>Cyanobacteriota</taxon>
        <taxon>Cyanophyceae</taxon>
        <taxon>Nodosilineales</taxon>
        <taxon>Nodosilineaceae</taxon>
        <taxon>Almyronema</taxon>
        <taxon>Almyronema epifaneia</taxon>
    </lineage>
</organism>
<feature type="repeat" description="TPR" evidence="3">
    <location>
        <begin position="393"/>
        <end position="426"/>
    </location>
</feature>
<comment type="caution">
    <text evidence="7">The sequence shown here is derived from an EMBL/GenBank/DDBJ whole genome shotgun (WGS) entry which is preliminary data.</text>
</comment>
<protein>
    <submittedName>
        <fullName evidence="7">Tetratricopeptide repeat protein</fullName>
    </submittedName>
</protein>
<feature type="repeat" description="TPR" evidence="3">
    <location>
        <begin position="359"/>
        <end position="392"/>
    </location>
</feature>
<evidence type="ECO:0000313" key="7">
    <source>
        <dbReference type="EMBL" id="MFE4104864.1"/>
    </source>
</evidence>
<dbReference type="EMBL" id="JBHZOL010000004">
    <property type="protein sequence ID" value="MFE4104864.1"/>
    <property type="molecule type" value="Genomic_DNA"/>
</dbReference>
<evidence type="ECO:0000256" key="3">
    <source>
        <dbReference type="PROSITE-ProRule" id="PRU00339"/>
    </source>
</evidence>
<dbReference type="PROSITE" id="PS50011">
    <property type="entry name" value="PROTEIN_KINASE_DOM"/>
    <property type="match status" value="1"/>
</dbReference>
<keyword evidence="4" id="KW-0067">ATP-binding</keyword>
<evidence type="ECO:0000259" key="6">
    <source>
        <dbReference type="PROSITE" id="PS50011"/>
    </source>
</evidence>
<dbReference type="RefSeq" id="WP_377960542.1">
    <property type="nucleotide sequence ID" value="NZ_JBHZOL010000004.1"/>
</dbReference>
<evidence type="ECO:0000256" key="5">
    <source>
        <dbReference type="SAM" id="MobiDB-lite"/>
    </source>
</evidence>
<dbReference type="Pfam" id="PF22860">
    <property type="entry name" value="DUF7017"/>
    <property type="match status" value="1"/>
</dbReference>
<dbReference type="Proteomes" id="UP001600165">
    <property type="component" value="Unassembled WGS sequence"/>
</dbReference>